<dbReference type="RefSeq" id="WP_337695546.1">
    <property type="nucleotide sequence ID" value="NZ_JBBEGN010000006.1"/>
</dbReference>
<keyword evidence="3" id="KW-1185">Reference proteome</keyword>
<evidence type="ECO:0000256" key="1">
    <source>
        <dbReference type="SAM" id="MobiDB-lite"/>
    </source>
</evidence>
<name>A0ABU8MQN7_9PSEU</name>
<evidence type="ECO:0000313" key="2">
    <source>
        <dbReference type="EMBL" id="MEJ2868965.1"/>
    </source>
</evidence>
<feature type="region of interest" description="Disordered" evidence="1">
    <location>
        <begin position="1"/>
        <end position="27"/>
    </location>
</feature>
<sequence>MTVSRPGPRGGLLFTPETAPWGRRPERASLRGVPDAGWVQVGPAGRRAGEIDAWFGHLWTAGAWPARLWQLLSRADGCGVDLVTRDALVALPAGVYLRPEEVAATLSSLPPVFAYRSSPR</sequence>
<reference evidence="2 3" key="1">
    <citation type="submission" date="2024-03" db="EMBL/GenBank/DDBJ databases">
        <title>Actinomycetospora sp. OC33-EN08, a novel actinomycete isolated from wild orchid (Aerides multiflora).</title>
        <authorList>
            <person name="Suriyachadkun C."/>
        </authorList>
    </citation>
    <scope>NUCLEOTIDE SEQUENCE [LARGE SCALE GENOMIC DNA]</scope>
    <source>
        <strain evidence="2 3">OC33-EN08</strain>
    </source>
</reference>
<dbReference type="Proteomes" id="UP001385809">
    <property type="component" value="Unassembled WGS sequence"/>
</dbReference>
<organism evidence="2 3">
    <name type="scientific">Actinomycetospora aurantiaca</name>
    <dbReference type="NCBI Taxonomy" id="3129233"/>
    <lineage>
        <taxon>Bacteria</taxon>
        <taxon>Bacillati</taxon>
        <taxon>Actinomycetota</taxon>
        <taxon>Actinomycetes</taxon>
        <taxon>Pseudonocardiales</taxon>
        <taxon>Pseudonocardiaceae</taxon>
        <taxon>Actinomycetospora</taxon>
    </lineage>
</organism>
<protein>
    <submittedName>
        <fullName evidence="2">Uncharacterized protein</fullName>
    </submittedName>
</protein>
<accession>A0ABU8MQN7</accession>
<dbReference type="EMBL" id="JBBEGN010000006">
    <property type="protein sequence ID" value="MEJ2868965.1"/>
    <property type="molecule type" value="Genomic_DNA"/>
</dbReference>
<comment type="caution">
    <text evidence="2">The sequence shown here is derived from an EMBL/GenBank/DDBJ whole genome shotgun (WGS) entry which is preliminary data.</text>
</comment>
<proteinExistence type="predicted"/>
<gene>
    <name evidence="2" type="ORF">WCD74_14425</name>
</gene>
<evidence type="ECO:0000313" key="3">
    <source>
        <dbReference type="Proteomes" id="UP001385809"/>
    </source>
</evidence>